<keyword evidence="2" id="KW-0813">Transport</keyword>
<dbReference type="GO" id="GO:0140359">
    <property type="term" value="F:ABC-type transporter activity"/>
    <property type="evidence" value="ECO:0007669"/>
    <property type="project" value="InterPro"/>
</dbReference>
<keyword evidence="3 6" id="KW-0812">Transmembrane</keyword>
<evidence type="ECO:0000256" key="2">
    <source>
        <dbReference type="ARBA" id="ARBA00022448"/>
    </source>
</evidence>
<protein>
    <submittedName>
        <fullName evidence="8">ABC transporter ATP-binding protein</fullName>
    </submittedName>
</protein>
<dbReference type="SUPFAM" id="SSF90123">
    <property type="entry name" value="ABC transporter transmembrane region"/>
    <property type="match status" value="1"/>
</dbReference>
<keyword evidence="8" id="KW-0547">Nucleotide-binding</keyword>
<evidence type="ECO:0000313" key="9">
    <source>
        <dbReference type="Proteomes" id="UP000033774"/>
    </source>
</evidence>
<feature type="transmembrane region" description="Helical" evidence="6">
    <location>
        <begin position="128"/>
        <end position="154"/>
    </location>
</feature>
<feature type="transmembrane region" description="Helical" evidence="6">
    <location>
        <begin position="12"/>
        <end position="35"/>
    </location>
</feature>
<evidence type="ECO:0000259" key="7">
    <source>
        <dbReference type="PROSITE" id="PS50929"/>
    </source>
</evidence>
<sequence>GVDRPYWFGDQRWLRGLLGFLVGINLGLVYVNVLFNEWYGRFYNALQELDYPTFKTEILVFGGLATIYISVQILRIYMNQMLTIKWRTWLVGKFLHRYLSEQVYYRLQLGEAKADNPDQRLSDDVSQLTAITLTLSLGLLSAIVTFVTFAGLLWVQSGPLSFSLGETEITIPGYMLWAALLYALLGTWITHKIGRPLIGLNFQQERVEADFRYALIRVRDHSEGIALYRGEPQEGHTLTDLFSRVVTNYKAIMRRTILLTMTTSVYGQAAILFPFIVAAP</sequence>
<proteinExistence type="predicted"/>
<dbReference type="GO" id="GO:0005886">
    <property type="term" value="C:plasma membrane"/>
    <property type="evidence" value="ECO:0007669"/>
    <property type="project" value="UniProtKB-SubCell"/>
</dbReference>
<feature type="transmembrane region" description="Helical" evidence="6">
    <location>
        <begin position="257"/>
        <end position="279"/>
    </location>
</feature>
<comment type="caution">
    <text evidence="8">The sequence shown here is derived from an EMBL/GenBank/DDBJ whole genome shotgun (WGS) entry which is preliminary data.</text>
</comment>
<dbReference type="Proteomes" id="UP000033774">
    <property type="component" value="Unassembled WGS sequence"/>
</dbReference>
<comment type="subcellular location">
    <subcellularLocation>
        <location evidence="1">Cell membrane</location>
        <topology evidence="1">Multi-pass membrane protein</topology>
    </subcellularLocation>
</comment>
<dbReference type="PROSITE" id="PS50929">
    <property type="entry name" value="ABC_TM1F"/>
    <property type="match status" value="1"/>
</dbReference>
<dbReference type="RefSeq" id="WP_045777601.1">
    <property type="nucleotide sequence ID" value="NZ_LAJY01000968.1"/>
</dbReference>
<dbReference type="Pfam" id="PF06472">
    <property type="entry name" value="ABC_membrane_2"/>
    <property type="match status" value="1"/>
</dbReference>
<feature type="transmembrane region" description="Helical" evidence="6">
    <location>
        <begin position="174"/>
        <end position="191"/>
    </location>
</feature>
<evidence type="ECO:0000256" key="6">
    <source>
        <dbReference type="SAM" id="Phobius"/>
    </source>
</evidence>
<feature type="transmembrane region" description="Helical" evidence="6">
    <location>
        <begin position="58"/>
        <end position="77"/>
    </location>
</feature>
<accession>A0A0F3IH08</accession>
<dbReference type="AlphaFoldDB" id="A0A0F3IH08"/>
<gene>
    <name evidence="8" type="ORF">VZ95_20980</name>
</gene>
<dbReference type="GO" id="GO:0005524">
    <property type="term" value="F:ATP binding"/>
    <property type="evidence" value="ECO:0007669"/>
    <property type="project" value="UniProtKB-KW"/>
</dbReference>
<evidence type="ECO:0000256" key="4">
    <source>
        <dbReference type="ARBA" id="ARBA00022989"/>
    </source>
</evidence>
<keyword evidence="8" id="KW-0067">ATP-binding</keyword>
<feature type="non-terminal residue" evidence="8">
    <location>
        <position position="1"/>
    </location>
</feature>
<dbReference type="InterPro" id="IPR036640">
    <property type="entry name" value="ABC1_TM_sf"/>
</dbReference>
<reference evidence="8 9" key="1">
    <citation type="submission" date="2015-03" db="EMBL/GenBank/DDBJ databases">
        <title>Draft genome sequence of Elstera litoralis.</title>
        <authorList>
            <person name="Rahalkar M.C."/>
            <person name="Dhakephalkar P.K."/>
            <person name="Pore S.D."/>
            <person name="Arora P."/>
            <person name="Kapse N.G."/>
            <person name="Pandit P.S."/>
        </authorList>
    </citation>
    <scope>NUCLEOTIDE SEQUENCE [LARGE SCALE GENOMIC DNA]</scope>
    <source>
        <strain evidence="8 9">Dia-1</strain>
    </source>
</reference>
<keyword evidence="4 6" id="KW-1133">Transmembrane helix</keyword>
<dbReference type="InterPro" id="IPR011527">
    <property type="entry name" value="ABC1_TM_dom"/>
</dbReference>
<dbReference type="Gene3D" id="1.20.1560.10">
    <property type="entry name" value="ABC transporter type 1, transmembrane domain"/>
    <property type="match status" value="1"/>
</dbReference>
<evidence type="ECO:0000313" key="8">
    <source>
        <dbReference type="EMBL" id="KJV05992.1"/>
    </source>
</evidence>
<keyword evidence="5 6" id="KW-0472">Membrane</keyword>
<dbReference type="EMBL" id="LAJY01000968">
    <property type="protein sequence ID" value="KJV05992.1"/>
    <property type="molecule type" value="Genomic_DNA"/>
</dbReference>
<evidence type="ECO:0000256" key="3">
    <source>
        <dbReference type="ARBA" id="ARBA00022692"/>
    </source>
</evidence>
<dbReference type="PANTHER" id="PTHR11384">
    <property type="entry name" value="ATP-BINDING CASSETTE, SUB-FAMILY D MEMBER"/>
    <property type="match status" value="1"/>
</dbReference>
<organism evidence="8 9">
    <name type="scientific">Elstera litoralis</name>
    <dbReference type="NCBI Taxonomy" id="552518"/>
    <lineage>
        <taxon>Bacteria</taxon>
        <taxon>Pseudomonadati</taxon>
        <taxon>Pseudomonadota</taxon>
        <taxon>Alphaproteobacteria</taxon>
        <taxon>Rhodospirillales</taxon>
        <taxon>Rhodospirillaceae</taxon>
        <taxon>Elstera</taxon>
    </lineage>
</organism>
<evidence type="ECO:0000256" key="5">
    <source>
        <dbReference type="ARBA" id="ARBA00023136"/>
    </source>
</evidence>
<keyword evidence="9" id="KW-1185">Reference proteome</keyword>
<feature type="non-terminal residue" evidence="8">
    <location>
        <position position="280"/>
    </location>
</feature>
<dbReference type="PANTHER" id="PTHR11384:SF59">
    <property type="entry name" value="LYSOSOMAL COBALAMIN TRANSPORTER ABCD4"/>
    <property type="match status" value="1"/>
</dbReference>
<name>A0A0F3IH08_9PROT</name>
<evidence type="ECO:0000256" key="1">
    <source>
        <dbReference type="ARBA" id="ARBA00004651"/>
    </source>
</evidence>
<dbReference type="InterPro" id="IPR050835">
    <property type="entry name" value="ABC_transporter_sub-D"/>
</dbReference>
<feature type="domain" description="ABC transmembrane type-1" evidence="7">
    <location>
        <begin position="16"/>
        <end position="280"/>
    </location>
</feature>